<sequence>MLKVDETYIAQTKAEPRRRSWWPVAGTIVFILCAAAFPFLAKAIGDPSLVGLVTRIAIYAIAAASLNLILGYGGLVSFGHAAYFGVGGYVVGILYNHYISGDPFWGFIPGTNQLLITIPAAIIISGLFALVLGALSLRTSGVPFIMITLAFAQMLYFLFVSLKAYGGDDGLIVRRRNVLFDLPMADDTTFYYVTIGIAVLYFIVFAKLVRSQFGIVLGGIRQNERRMAAIGISTYQYKLVAFVIAGMGAGLAGALMANYSKFVSPDMLHWTKSGDLMIMIIIGGTGTLLGPVLGAAALIGLETYLTSWTEHWKFFLGPILILIVLFSSGGLTSVFSGWSRKRE</sequence>
<dbReference type="GO" id="GO:0005886">
    <property type="term" value="C:plasma membrane"/>
    <property type="evidence" value="ECO:0007669"/>
    <property type="project" value="UniProtKB-SubCell"/>
</dbReference>
<comment type="subcellular location">
    <subcellularLocation>
        <location evidence="1">Cell membrane</location>
        <topology evidence="1">Multi-pass membrane protein</topology>
    </subcellularLocation>
</comment>
<dbReference type="AlphaFoldDB" id="A0A1W6ZYH5"/>
<keyword evidence="5" id="KW-0472">Membrane</keyword>
<dbReference type="InterPro" id="IPR043428">
    <property type="entry name" value="LivM-like"/>
</dbReference>
<organism evidence="6 7">
    <name type="scientific">Pseudorhodoplanes sinuspersici</name>
    <dbReference type="NCBI Taxonomy" id="1235591"/>
    <lineage>
        <taxon>Bacteria</taxon>
        <taxon>Pseudomonadati</taxon>
        <taxon>Pseudomonadota</taxon>
        <taxon>Alphaproteobacteria</taxon>
        <taxon>Hyphomicrobiales</taxon>
        <taxon>Pseudorhodoplanes</taxon>
    </lineage>
</organism>
<keyword evidence="3" id="KW-0812">Transmembrane</keyword>
<evidence type="ECO:0000256" key="1">
    <source>
        <dbReference type="ARBA" id="ARBA00004651"/>
    </source>
</evidence>
<dbReference type="RefSeq" id="WP_086090817.1">
    <property type="nucleotide sequence ID" value="NZ_CP021112.1"/>
</dbReference>
<dbReference type="Proteomes" id="UP000194137">
    <property type="component" value="Chromosome"/>
</dbReference>
<evidence type="ECO:0000313" key="7">
    <source>
        <dbReference type="Proteomes" id="UP000194137"/>
    </source>
</evidence>
<keyword evidence="7" id="KW-1185">Reference proteome</keyword>
<gene>
    <name evidence="6" type="ORF">CAK95_27220</name>
</gene>
<dbReference type="STRING" id="1235591.CAK95_27220"/>
<evidence type="ECO:0000256" key="2">
    <source>
        <dbReference type="ARBA" id="ARBA00022475"/>
    </source>
</evidence>
<accession>A0A1W6ZYH5</accession>
<keyword evidence="2" id="KW-1003">Cell membrane</keyword>
<dbReference type="Pfam" id="PF02653">
    <property type="entry name" value="BPD_transp_2"/>
    <property type="match status" value="1"/>
</dbReference>
<dbReference type="EMBL" id="CP021112">
    <property type="protein sequence ID" value="ARQ02386.1"/>
    <property type="molecule type" value="Genomic_DNA"/>
</dbReference>
<dbReference type="OrthoDB" id="9804361at2"/>
<dbReference type="PANTHER" id="PTHR30482">
    <property type="entry name" value="HIGH-AFFINITY BRANCHED-CHAIN AMINO ACID TRANSPORT SYSTEM PERMEASE"/>
    <property type="match status" value="1"/>
</dbReference>
<evidence type="ECO:0000256" key="4">
    <source>
        <dbReference type="ARBA" id="ARBA00022989"/>
    </source>
</evidence>
<evidence type="ECO:0000256" key="3">
    <source>
        <dbReference type="ARBA" id="ARBA00022692"/>
    </source>
</evidence>
<evidence type="ECO:0000256" key="5">
    <source>
        <dbReference type="ARBA" id="ARBA00023136"/>
    </source>
</evidence>
<dbReference type="CDD" id="cd06581">
    <property type="entry name" value="TM_PBP1_LivM_like"/>
    <property type="match status" value="1"/>
</dbReference>
<dbReference type="InterPro" id="IPR001851">
    <property type="entry name" value="ABC_transp_permease"/>
</dbReference>
<proteinExistence type="predicted"/>
<dbReference type="PANTHER" id="PTHR30482:SF17">
    <property type="entry name" value="ABC TRANSPORTER ATP-BINDING PROTEIN"/>
    <property type="match status" value="1"/>
</dbReference>
<dbReference type="KEGG" id="psin:CAK95_27220"/>
<reference evidence="6 7" key="1">
    <citation type="submission" date="2017-05" db="EMBL/GenBank/DDBJ databases">
        <title>Full genome sequence of Pseudorhodoplanes sinuspersici.</title>
        <authorList>
            <person name="Dastgheib S.M.M."/>
            <person name="Shavandi M."/>
            <person name="Tirandaz H."/>
        </authorList>
    </citation>
    <scope>NUCLEOTIDE SEQUENCE [LARGE SCALE GENOMIC DNA]</scope>
    <source>
        <strain evidence="6 7">RIPI110</strain>
    </source>
</reference>
<evidence type="ECO:0000313" key="6">
    <source>
        <dbReference type="EMBL" id="ARQ02386.1"/>
    </source>
</evidence>
<protein>
    <submittedName>
        <fullName evidence="6">Branched-chain amino acid ABC transporter permease</fullName>
    </submittedName>
</protein>
<keyword evidence="4" id="KW-1133">Transmembrane helix</keyword>
<dbReference type="GO" id="GO:0015658">
    <property type="term" value="F:branched-chain amino acid transmembrane transporter activity"/>
    <property type="evidence" value="ECO:0007669"/>
    <property type="project" value="InterPro"/>
</dbReference>
<name>A0A1W6ZYH5_9HYPH</name>